<dbReference type="AlphaFoldDB" id="A0A6D2J3F7"/>
<organism evidence="2 4">
    <name type="scientific">Microthlaspi erraticum</name>
    <dbReference type="NCBI Taxonomy" id="1685480"/>
    <lineage>
        <taxon>Eukaryota</taxon>
        <taxon>Viridiplantae</taxon>
        <taxon>Streptophyta</taxon>
        <taxon>Embryophyta</taxon>
        <taxon>Tracheophyta</taxon>
        <taxon>Spermatophyta</taxon>
        <taxon>Magnoliopsida</taxon>
        <taxon>eudicotyledons</taxon>
        <taxon>Gunneridae</taxon>
        <taxon>Pentapetalae</taxon>
        <taxon>rosids</taxon>
        <taxon>malvids</taxon>
        <taxon>Brassicales</taxon>
        <taxon>Brassicaceae</taxon>
        <taxon>Coluteocarpeae</taxon>
        <taxon>Microthlaspi</taxon>
    </lineage>
</organism>
<feature type="compositionally biased region" description="Low complexity" evidence="1">
    <location>
        <begin position="68"/>
        <end position="77"/>
    </location>
</feature>
<keyword evidence="4" id="KW-1185">Reference proteome</keyword>
<evidence type="ECO:0000313" key="4">
    <source>
        <dbReference type="Proteomes" id="UP000467841"/>
    </source>
</evidence>
<proteinExistence type="predicted"/>
<feature type="region of interest" description="Disordered" evidence="1">
    <location>
        <begin position="1"/>
        <end position="121"/>
    </location>
</feature>
<evidence type="ECO:0000313" key="2">
    <source>
        <dbReference type="EMBL" id="CAA7034089.1"/>
    </source>
</evidence>
<dbReference type="EMBL" id="CACVBM020001141">
    <property type="protein sequence ID" value="CAA7034089.1"/>
    <property type="molecule type" value="Genomic_DNA"/>
</dbReference>
<reference evidence="2 4" key="1">
    <citation type="submission" date="2020-01" db="EMBL/GenBank/DDBJ databases">
        <authorList>
            <person name="Mishra B."/>
        </authorList>
    </citation>
    <scope>NUCLEOTIDE SEQUENCE [LARGE SCALE GENOMIC DNA]</scope>
</reference>
<protein>
    <submittedName>
        <fullName evidence="2">Uncharacterized protein</fullName>
    </submittedName>
</protein>
<evidence type="ECO:0000313" key="3">
    <source>
        <dbReference type="EMBL" id="CAA7049026.1"/>
    </source>
</evidence>
<dbReference type="Proteomes" id="UP000467841">
    <property type="component" value="Unassembled WGS sequence"/>
</dbReference>
<feature type="compositionally biased region" description="Basic and acidic residues" evidence="1">
    <location>
        <begin position="1"/>
        <end position="32"/>
    </location>
</feature>
<evidence type="ECO:0000256" key="1">
    <source>
        <dbReference type="SAM" id="MobiDB-lite"/>
    </source>
</evidence>
<feature type="compositionally biased region" description="Basic and acidic residues" evidence="1">
    <location>
        <begin position="108"/>
        <end position="120"/>
    </location>
</feature>
<name>A0A6D2J3F7_9BRAS</name>
<feature type="compositionally biased region" description="Basic and acidic residues" evidence="1">
    <location>
        <begin position="53"/>
        <end position="67"/>
    </location>
</feature>
<gene>
    <name evidence="2" type="ORF">MERR_LOCUS21324</name>
    <name evidence="3" type="ORF">MERR_LOCUS36261</name>
</gene>
<sequence length="182" mass="20175">MSSHDWSRDLSLGRDAPEDGIGRETSDVPTHDIEEDWDEGMMHGYMPQTDSPAEDRDYENPGRRDHSISPYISSIHSHGTRSRVHHPQIMDGNARGEHSGSANQPARQDARPLMEQDGQQRADPTLSMVHDLLSQVLHRAASGPGNGATPPPDFLKIVTTMKTLGTYHFGGEPDPYQADSWL</sequence>
<accession>A0A6D2J3F7</accession>
<dbReference type="EMBL" id="CACVBM020001405">
    <property type="protein sequence ID" value="CAA7049026.1"/>
    <property type="molecule type" value="Genomic_DNA"/>
</dbReference>